<dbReference type="Proteomes" id="UP000054279">
    <property type="component" value="Unassembled WGS sequence"/>
</dbReference>
<evidence type="ECO:0000256" key="1">
    <source>
        <dbReference type="SAM" id="MobiDB-lite"/>
    </source>
</evidence>
<evidence type="ECO:0000313" key="3">
    <source>
        <dbReference type="Proteomes" id="UP000054279"/>
    </source>
</evidence>
<dbReference type="AlphaFoldDB" id="A0A0C9UKH8"/>
<dbReference type="EMBL" id="KN837190">
    <property type="protein sequence ID" value="KIJ35344.1"/>
    <property type="molecule type" value="Genomic_DNA"/>
</dbReference>
<organism evidence="2 3">
    <name type="scientific">Sphaerobolus stellatus (strain SS14)</name>
    <dbReference type="NCBI Taxonomy" id="990650"/>
    <lineage>
        <taxon>Eukaryota</taxon>
        <taxon>Fungi</taxon>
        <taxon>Dikarya</taxon>
        <taxon>Basidiomycota</taxon>
        <taxon>Agaricomycotina</taxon>
        <taxon>Agaricomycetes</taxon>
        <taxon>Phallomycetidae</taxon>
        <taxon>Geastrales</taxon>
        <taxon>Sphaerobolaceae</taxon>
        <taxon>Sphaerobolus</taxon>
    </lineage>
</organism>
<evidence type="ECO:0000313" key="2">
    <source>
        <dbReference type="EMBL" id="KIJ35344.1"/>
    </source>
</evidence>
<sequence length="161" mass="17926">MIRPYPSNNVMISPSRRSNRIESTRTLSRARTSQSGSRSQLACLQVQEPAMSLAAMVPTALLRRYHEFLVPNTCDRSSPPLQLILSSSTLPRLPSVYERAAGVYRQMDCSYVALSAYQCPAVFPNSLCPNVVVSLSGIATLRRLTSGHIHPTRRKLHDEEL</sequence>
<name>A0A0C9UKH8_SPHS4</name>
<accession>A0A0C9UKH8</accession>
<reference evidence="2 3" key="1">
    <citation type="submission" date="2014-06" db="EMBL/GenBank/DDBJ databases">
        <title>Evolutionary Origins and Diversification of the Mycorrhizal Mutualists.</title>
        <authorList>
            <consortium name="DOE Joint Genome Institute"/>
            <consortium name="Mycorrhizal Genomics Consortium"/>
            <person name="Kohler A."/>
            <person name="Kuo A."/>
            <person name="Nagy L.G."/>
            <person name="Floudas D."/>
            <person name="Copeland A."/>
            <person name="Barry K.W."/>
            <person name="Cichocki N."/>
            <person name="Veneault-Fourrey C."/>
            <person name="LaButti K."/>
            <person name="Lindquist E.A."/>
            <person name="Lipzen A."/>
            <person name="Lundell T."/>
            <person name="Morin E."/>
            <person name="Murat C."/>
            <person name="Riley R."/>
            <person name="Ohm R."/>
            <person name="Sun H."/>
            <person name="Tunlid A."/>
            <person name="Henrissat B."/>
            <person name="Grigoriev I.V."/>
            <person name="Hibbett D.S."/>
            <person name="Martin F."/>
        </authorList>
    </citation>
    <scope>NUCLEOTIDE SEQUENCE [LARGE SCALE GENOMIC DNA]</scope>
    <source>
        <strain evidence="2 3">SS14</strain>
    </source>
</reference>
<feature type="compositionally biased region" description="Polar residues" evidence="1">
    <location>
        <begin position="1"/>
        <end position="16"/>
    </location>
</feature>
<feature type="compositionally biased region" description="Polar residues" evidence="1">
    <location>
        <begin position="24"/>
        <end position="34"/>
    </location>
</feature>
<feature type="region of interest" description="Disordered" evidence="1">
    <location>
        <begin position="1"/>
        <end position="34"/>
    </location>
</feature>
<protein>
    <submittedName>
        <fullName evidence="2">Uncharacterized protein</fullName>
    </submittedName>
</protein>
<dbReference type="HOGENOM" id="CLU_1636498_0_0_1"/>
<gene>
    <name evidence="2" type="ORF">M422DRAFT_34765</name>
</gene>
<proteinExistence type="predicted"/>
<keyword evidence="3" id="KW-1185">Reference proteome</keyword>